<comment type="caution">
    <text evidence="2">The sequence shown here is derived from an EMBL/GenBank/DDBJ whole genome shotgun (WGS) entry which is preliminary data.</text>
</comment>
<keyword evidence="2" id="KW-0808">Transferase</keyword>
<evidence type="ECO:0000259" key="1">
    <source>
        <dbReference type="Pfam" id="PF00899"/>
    </source>
</evidence>
<dbReference type="Pfam" id="PF00899">
    <property type="entry name" value="ThiF"/>
    <property type="match status" value="1"/>
</dbReference>
<feature type="domain" description="THIF-type NAD/FAD binding fold" evidence="1">
    <location>
        <begin position="320"/>
        <end position="443"/>
    </location>
</feature>
<evidence type="ECO:0000313" key="3">
    <source>
        <dbReference type="Proteomes" id="UP001199919"/>
    </source>
</evidence>
<dbReference type="GO" id="GO:0016779">
    <property type="term" value="F:nucleotidyltransferase activity"/>
    <property type="evidence" value="ECO:0007669"/>
    <property type="project" value="UniProtKB-KW"/>
</dbReference>
<proteinExistence type="predicted"/>
<dbReference type="InterPro" id="IPR045886">
    <property type="entry name" value="ThiF/MoeB/HesA"/>
</dbReference>
<accession>A0ABS8TXX8</accession>
<reference evidence="2 3" key="1">
    <citation type="submission" date="2021-12" db="EMBL/GenBank/DDBJ databases">
        <title>Mucilaginibacter roseus genome.</title>
        <authorList>
            <person name="Ferreira J.R."/>
            <person name="Newman J.D."/>
        </authorList>
    </citation>
    <scope>NUCLEOTIDE SEQUENCE [LARGE SCALE GENOMIC DNA]</scope>
    <source>
        <strain evidence="2 3">LMG 28454</strain>
    </source>
</reference>
<dbReference type="EMBL" id="JAJPWV010000001">
    <property type="protein sequence ID" value="MCD8739701.1"/>
    <property type="molecule type" value="Genomic_DNA"/>
</dbReference>
<gene>
    <name evidence="2" type="ORF">LT679_03715</name>
</gene>
<dbReference type="InterPro" id="IPR000594">
    <property type="entry name" value="ThiF_NAD_FAD-bd"/>
</dbReference>
<sequence length="548" mass="62184">MKERLQQIVSVVGSIENVTIIEPFTIDNTTVKGSLEVTVGDRKENFTVFIERPYPAQFHNMETIRFLNKDLIIYDHVNADGSICIHTSHHPSLMEKLHIDIASLKAWMQKYLIDQSADSHYEHVITPMVAVSGIRQVMLFTDLNHVFKPGDHGTINYSLLAEGKVKGIRTATYILQSIKVKGEDVECKWNKGYKALHPHQGMFVFLEGPPVKNKRFMVEDWDDLNGVLPQDFVDLLAATERSLRQQNYLKISVLLGYPISDNEIHWQLINVEKGNFPVFVDKIAGARTIHITRLKKQQILWGDTKNCSYEYFFGRGLLDSKLTDSKILIIGIGAIGSMVAQTLCRGGCKKIDLVDYDAKEPGNVCRSEYQFSTGVNDKVDELRVQLNDISPFIETAGNVMITDGVKFLWEDLDGQKFFREYFNGYDLVIDCTADNDLAHLIDRLELDANVVNLSITNHAQELICAVNPNLYMSLVHVLKLLNKEVEEDLYNPTGCWNPTFRAGYNDISVLVQYAIKQINLTLMSAKPLRSFYLSASEGNDFQIKSITF</sequence>
<keyword evidence="3" id="KW-1185">Reference proteome</keyword>
<protein>
    <submittedName>
        <fullName evidence="2">ThiF family adenylyltransferase</fullName>
    </submittedName>
</protein>
<dbReference type="InterPro" id="IPR035985">
    <property type="entry name" value="Ubiquitin-activating_enz"/>
</dbReference>
<dbReference type="RefSeq" id="WP_232175633.1">
    <property type="nucleotide sequence ID" value="NZ_JAJPWV010000001.1"/>
</dbReference>
<evidence type="ECO:0000313" key="2">
    <source>
        <dbReference type="EMBL" id="MCD8739701.1"/>
    </source>
</evidence>
<dbReference type="PANTHER" id="PTHR43267:SF1">
    <property type="entry name" value="TRNA THREONYLCARBAMOYLADENOSINE DEHYDRATASE"/>
    <property type="match status" value="1"/>
</dbReference>
<keyword evidence="2" id="KW-0548">Nucleotidyltransferase</keyword>
<dbReference type="Gene3D" id="3.40.50.720">
    <property type="entry name" value="NAD(P)-binding Rossmann-like Domain"/>
    <property type="match status" value="1"/>
</dbReference>
<organism evidence="2 3">
    <name type="scientific">Mucilaginibacter roseus</name>
    <dbReference type="NCBI Taxonomy" id="1528868"/>
    <lineage>
        <taxon>Bacteria</taxon>
        <taxon>Pseudomonadati</taxon>
        <taxon>Bacteroidota</taxon>
        <taxon>Sphingobacteriia</taxon>
        <taxon>Sphingobacteriales</taxon>
        <taxon>Sphingobacteriaceae</taxon>
        <taxon>Mucilaginibacter</taxon>
    </lineage>
</organism>
<dbReference type="SUPFAM" id="SSF69572">
    <property type="entry name" value="Activating enzymes of the ubiquitin-like proteins"/>
    <property type="match status" value="1"/>
</dbReference>
<name>A0ABS8TXX8_9SPHI</name>
<dbReference type="PANTHER" id="PTHR43267">
    <property type="entry name" value="TRNA THREONYLCARBAMOYLADENOSINE DEHYDRATASE"/>
    <property type="match status" value="1"/>
</dbReference>
<dbReference type="Proteomes" id="UP001199919">
    <property type="component" value="Unassembled WGS sequence"/>
</dbReference>